<evidence type="ECO:0000313" key="1">
    <source>
        <dbReference type="EMBL" id="QDV17143.1"/>
    </source>
</evidence>
<name>A0A518FLB8_9PLAN</name>
<evidence type="ECO:0000313" key="2">
    <source>
        <dbReference type="Proteomes" id="UP000320839"/>
    </source>
</evidence>
<dbReference type="EMBL" id="CP036317">
    <property type="protein sequence ID" value="QDV17143.1"/>
    <property type="molecule type" value="Genomic_DNA"/>
</dbReference>
<protein>
    <submittedName>
        <fullName evidence="1">Uncharacterized protein</fullName>
    </submittedName>
</protein>
<organism evidence="1 2">
    <name type="scientific">Gimesia panareensis</name>
    <dbReference type="NCBI Taxonomy" id="2527978"/>
    <lineage>
        <taxon>Bacteria</taxon>
        <taxon>Pseudomonadati</taxon>
        <taxon>Planctomycetota</taxon>
        <taxon>Planctomycetia</taxon>
        <taxon>Planctomycetales</taxon>
        <taxon>Planctomycetaceae</taxon>
        <taxon>Gimesia</taxon>
    </lineage>
</organism>
<gene>
    <name evidence="1" type="ORF">Pan153_17780</name>
</gene>
<accession>A0A518FLB8</accession>
<dbReference type="Proteomes" id="UP000320839">
    <property type="component" value="Chromosome"/>
</dbReference>
<dbReference type="AlphaFoldDB" id="A0A518FLB8"/>
<reference evidence="1 2" key="1">
    <citation type="submission" date="2019-02" db="EMBL/GenBank/DDBJ databases">
        <title>Deep-cultivation of Planctomycetes and their phenomic and genomic characterization uncovers novel biology.</title>
        <authorList>
            <person name="Wiegand S."/>
            <person name="Jogler M."/>
            <person name="Boedeker C."/>
            <person name="Pinto D."/>
            <person name="Vollmers J."/>
            <person name="Rivas-Marin E."/>
            <person name="Kohn T."/>
            <person name="Peeters S.H."/>
            <person name="Heuer A."/>
            <person name="Rast P."/>
            <person name="Oberbeckmann S."/>
            <person name="Bunk B."/>
            <person name="Jeske O."/>
            <person name="Meyerdierks A."/>
            <person name="Storesund J.E."/>
            <person name="Kallscheuer N."/>
            <person name="Luecker S."/>
            <person name="Lage O.M."/>
            <person name="Pohl T."/>
            <person name="Merkel B.J."/>
            <person name="Hornburger P."/>
            <person name="Mueller R.-W."/>
            <person name="Bruemmer F."/>
            <person name="Labrenz M."/>
            <person name="Spormann A.M."/>
            <person name="Op den Camp H."/>
            <person name="Overmann J."/>
            <person name="Amann R."/>
            <person name="Jetten M.S.M."/>
            <person name="Mascher T."/>
            <person name="Medema M.H."/>
            <person name="Devos D.P."/>
            <person name="Kaster A.-K."/>
            <person name="Ovreas L."/>
            <person name="Rohde M."/>
            <person name="Galperin M.Y."/>
            <person name="Jogler C."/>
        </authorList>
    </citation>
    <scope>NUCLEOTIDE SEQUENCE [LARGE SCALE GENOMIC DNA]</scope>
    <source>
        <strain evidence="1 2">Pan153</strain>
    </source>
</reference>
<sequence length="131" mass="14468">MCNGSFKLSRAGGGTSHYAFVRLRLITSPGMSQVEVLQLDKKRVLESWIDAAITGARDAIKITKNDAVYSLSEIIELSGLLSDTNDNDSWCAGFMAAIHAMSIDSGKPIYDEDRKEWGIQFADQCEIVFMN</sequence>
<proteinExistence type="predicted"/>